<dbReference type="SUPFAM" id="SSF52343">
    <property type="entry name" value="Ferredoxin reductase-like, C-terminal NADP-linked domain"/>
    <property type="match status" value="1"/>
</dbReference>
<comment type="subunit">
    <text evidence="11">Alpha(8)-beta(8). The alpha component is a flavoprotein, the beta component is a hemoprotein.</text>
</comment>
<dbReference type="NCBIfam" id="NF008197">
    <property type="entry name" value="PRK10953.1"/>
    <property type="match status" value="1"/>
</dbReference>
<gene>
    <name evidence="15" type="primary">cysJ</name>
    <name evidence="15" type="ORF">ERCICURT3053_597</name>
</gene>
<dbReference type="SUPFAM" id="SSF63380">
    <property type="entry name" value="Riboflavin synthase domain-like"/>
    <property type="match status" value="1"/>
</dbReference>
<dbReference type="InterPro" id="IPR023173">
    <property type="entry name" value="NADPH_Cyt_P450_Rdtase_alpha"/>
</dbReference>
<accession>A0A451D0G3</accession>
<keyword evidence="2 11" id="KW-0028">Amino-acid biosynthesis</keyword>
<evidence type="ECO:0000256" key="4">
    <source>
        <dbReference type="ARBA" id="ARBA00022643"/>
    </source>
</evidence>
<name>A0A451D0G3_9GAMM</name>
<dbReference type="CDD" id="cd06199">
    <property type="entry name" value="SiR"/>
    <property type="match status" value="1"/>
</dbReference>
<reference evidence="15 16" key="1">
    <citation type="submission" date="2019-02" db="EMBL/GenBank/DDBJ databases">
        <authorList>
            <person name="Manzano-Marin A."/>
            <person name="Manzano-Marin A."/>
        </authorList>
    </citation>
    <scope>NUCLEOTIDE SEQUENCE [LARGE SCALE GENOMIC DNA]</scope>
    <source>
        <strain evidence="15 16">ErCicurtihirsuta</strain>
    </source>
</reference>
<dbReference type="SUPFAM" id="SSF52218">
    <property type="entry name" value="Flavoproteins"/>
    <property type="match status" value="1"/>
</dbReference>
<feature type="binding site" evidence="12">
    <location>
        <begin position="526"/>
        <end position="530"/>
    </location>
    <ligand>
        <name>NADP(+)</name>
        <dbReference type="ChEBI" id="CHEBI:58349"/>
    </ligand>
</feature>
<feature type="binding site" evidence="12">
    <location>
        <begin position="387"/>
        <end position="390"/>
    </location>
    <ligand>
        <name>FAD</name>
        <dbReference type="ChEBI" id="CHEBI:57692"/>
    </ligand>
</feature>
<dbReference type="PRINTS" id="PR00369">
    <property type="entry name" value="FLAVODOXIN"/>
</dbReference>
<dbReference type="UniPathway" id="UPA00140">
    <property type="reaction ID" value="UER00207"/>
</dbReference>
<dbReference type="InterPro" id="IPR017927">
    <property type="entry name" value="FAD-bd_FR_type"/>
</dbReference>
<comment type="cofactor">
    <cofactor evidence="11 12">
        <name>FAD</name>
        <dbReference type="ChEBI" id="CHEBI:57692"/>
    </cofactor>
    <text evidence="11 12">Binds 1 FAD per subunit.</text>
</comment>
<proteinExistence type="predicted"/>
<dbReference type="PROSITE" id="PS51384">
    <property type="entry name" value="FAD_FR"/>
    <property type="match status" value="1"/>
</dbReference>
<dbReference type="Gene3D" id="1.20.990.10">
    <property type="entry name" value="NADPH-cytochrome p450 Reductase, Chain A, domain 3"/>
    <property type="match status" value="1"/>
</dbReference>
<evidence type="ECO:0000313" key="15">
    <source>
        <dbReference type="EMBL" id="VFP78945.1"/>
    </source>
</evidence>
<dbReference type="OrthoDB" id="9816402at2"/>
<dbReference type="InterPro" id="IPR039261">
    <property type="entry name" value="FNR_nucleotide-bd"/>
</dbReference>
<evidence type="ECO:0000256" key="8">
    <source>
        <dbReference type="ARBA" id="ARBA00023002"/>
    </source>
</evidence>
<evidence type="ECO:0000256" key="11">
    <source>
        <dbReference type="PIRNR" id="PIRNR000207"/>
    </source>
</evidence>
<dbReference type="PROSITE" id="PS50902">
    <property type="entry name" value="FLAVODOXIN_LIKE"/>
    <property type="match status" value="1"/>
</dbReference>
<dbReference type="Proteomes" id="UP000294364">
    <property type="component" value="Chromosome"/>
</dbReference>
<organism evidence="15 16">
    <name type="scientific">Candidatus Erwinia haradaeae</name>
    <dbReference type="NCBI Taxonomy" id="1922217"/>
    <lineage>
        <taxon>Bacteria</taxon>
        <taxon>Pseudomonadati</taxon>
        <taxon>Pseudomonadota</taxon>
        <taxon>Gammaproteobacteria</taxon>
        <taxon>Enterobacterales</taxon>
        <taxon>Erwiniaceae</taxon>
        <taxon>Erwinia</taxon>
    </lineage>
</organism>
<dbReference type="PANTHER" id="PTHR19384">
    <property type="entry name" value="NITRIC OXIDE SYNTHASE-RELATED"/>
    <property type="match status" value="1"/>
</dbReference>
<dbReference type="InterPro" id="IPR017938">
    <property type="entry name" value="Riboflavin_synthase-like_b-brl"/>
</dbReference>
<dbReference type="InterPro" id="IPR010199">
    <property type="entry name" value="CysJ"/>
</dbReference>
<comment type="cofactor">
    <cofactor evidence="11 12">
        <name>FMN</name>
        <dbReference type="ChEBI" id="CHEBI:58210"/>
    </cofactor>
    <text evidence="11 12">Binds 1 FMN per subunit.</text>
</comment>
<feature type="domain" description="Flavodoxin-like" evidence="13">
    <location>
        <begin position="64"/>
        <end position="202"/>
    </location>
</feature>
<keyword evidence="1 11" id="KW-0813">Transport</keyword>
<dbReference type="Gene3D" id="2.40.30.10">
    <property type="entry name" value="Translation factors"/>
    <property type="match status" value="1"/>
</dbReference>
<dbReference type="InterPro" id="IPR001094">
    <property type="entry name" value="Flavdoxin-like"/>
</dbReference>
<feature type="binding site" evidence="12">
    <location>
        <position position="562"/>
    </location>
    <ligand>
        <name>NADP(+)</name>
        <dbReference type="ChEBI" id="CHEBI:58349"/>
    </ligand>
</feature>
<comment type="catalytic activity">
    <reaction evidence="10 11">
        <text>hydrogen sulfide + 3 NADP(+) + 3 H2O = sulfite + 3 NADPH + 4 H(+)</text>
        <dbReference type="Rhea" id="RHEA:13801"/>
        <dbReference type="ChEBI" id="CHEBI:15377"/>
        <dbReference type="ChEBI" id="CHEBI:15378"/>
        <dbReference type="ChEBI" id="CHEBI:17359"/>
        <dbReference type="ChEBI" id="CHEBI:29919"/>
        <dbReference type="ChEBI" id="CHEBI:57783"/>
        <dbReference type="ChEBI" id="CHEBI:58349"/>
        <dbReference type="EC" id="1.8.1.2"/>
    </reaction>
</comment>
<evidence type="ECO:0000256" key="12">
    <source>
        <dbReference type="PIRSR" id="PIRSR000207-1"/>
    </source>
</evidence>
<keyword evidence="4 11" id="KW-0288">FMN</keyword>
<evidence type="ECO:0000256" key="2">
    <source>
        <dbReference type="ARBA" id="ARBA00022605"/>
    </source>
</evidence>
<dbReference type="AlphaFoldDB" id="A0A451D0G3"/>
<dbReference type="PIRSF" id="PIRSF000207">
    <property type="entry name" value="SiR-FP_CysJ"/>
    <property type="match status" value="1"/>
</dbReference>
<feature type="binding site" evidence="12">
    <location>
        <position position="323"/>
    </location>
    <ligand>
        <name>FAD</name>
        <dbReference type="ChEBI" id="CHEBI:57692"/>
    </ligand>
</feature>
<dbReference type="GO" id="GO:0050660">
    <property type="term" value="F:flavin adenine dinucleotide binding"/>
    <property type="evidence" value="ECO:0007669"/>
    <property type="project" value="InterPro"/>
</dbReference>
<evidence type="ECO:0000259" key="13">
    <source>
        <dbReference type="PROSITE" id="PS50902"/>
    </source>
</evidence>
<evidence type="ECO:0000259" key="14">
    <source>
        <dbReference type="PROSITE" id="PS51384"/>
    </source>
</evidence>
<evidence type="ECO:0000256" key="3">
    <source>
        <dbReference type="ARBA" id="ARBA00022630"/>
    </source>
</evidence>
<evidence type="ECO:0000256" key="6">
    <source>
        <dbReference type="ARBA" id="ARBA00022857"/>
    </source>
</evidence>
<dbReference type="Gene3D" id="3.40.50.80">
    <property type="entry name" value="Nucleotide-binding domain of ferredoxin-NADP reductase (FNR) module"/>
    <property type="match status" value="1"/>
</dbReference>
<dbReference type="EMBL" id="LR217698">
    <property type="protein sequence ID" value="VFP78945.1"/>
    <property type="molecule type" value="Genomic_DNA"/>
</dbReference>
<comment type="function">
    <text evidence="11">Component of the sulfite reductase complex that catalyzes the 6-electron reduction of sulfite to sulfide. This is one of several activities required for the biosynthesis of L-cysteine from sulfate. The flavoprotein component catalyzes the electron flow from NADPH -&gt; FAD -&gt; FMN to the hemoprotein component.</text>
</comment>
<dbReference type="EC" id="1.8.1.2" evidence="11"/>
<comment type="pathway">
    <text evidence="11">Sulfur metabolism; hydrogen sulfide biosynthesis; hydrogen sulfide from sulfite (NADPH route): step 1/1.</text>
</comment>
<dbReference type="PRINTS" id="PR00371">
    <property type="entry name" value="FPNCR"/>
</dbReference>
<feature type="binding site" evidence="12">
    <location>
        <begin position="117"/>
        <end position="120"/>
    </location>
    <ligand>
        <name>FMN</name>
        <dbReference type="ChEBI" id="CHEBI:58210"/>
    </ligand>
</feature>
<feature type="binding site" evidence="12">
    <location>
        <begin position="520"/>
        <end position="521"/>
    </location>
    <ligand>
        <name>NADP(+)</name>
        <dbReference type="ChEBI" id="CHEBI:58349"/>
    </ligand>
</feature>
<dbReference type="FunFam" id="3.40.50.80:FF:000001">
    <property type="entry name" value="NADPH--cytochrome P450 reductase 1"/>
    <property type="match status" value="1"/>
</dbReference>
<dbReference type="InterPro" id="IPR029039">
    <property type="entry name" value="Flavoprotein-like_sf"/>
</dbReference>
<feature type="domain" description="FAD-binding FR-type" evidence="14">
    <location>
        <begin position="235"/>
        <end position="449"/>
    </location>
</feature>
<dbReference type="Pfam" id="PF00667">
    <property type="entry name" value="FAD_binding_1"/>
    <property type="match status" value="2"/>
</dbReference>
<dbReference type="Pfam" id="PF00258">
    <property type="entry name" value="Flavodoxin_1"/>
    <property type="match status" value="1"/>
</dbReference>
<dbReference type="GO" id="GO:0019344">
    <property type="term" value="P:cysteine biosynthetic process"/>
    <property type="evidence" value="ECO:0007669"/>
    <property type="project" value="UniProtKB-KW"/>
</dbReference>
<keyword evidence="6 11" id="KW-0521">NADP</keyword>
<evidence type="ECO:0000256" key="7">
    <source>
        <dbReference type="ARBA" id="ARBA00022982"/>
    </source>
</evidence>
<evidence type="ECO:0000256" key="1">
    <source>
        <dbReference type="ARBA" id="ARBA00022448"/>
    </source>
</evidence>
<protein>
    <recommendedName>
        <fullName evidence="11">Sulfite reductase [NADPH] flavoprotein alpha-component</fullName>
        <shortName evidence="11">SiR-FP</shortName>
        <ecNumber evidence="11">1.8.1.2</ecNumber>
    </recommendedName>
</protein>
<dbReference type="GO" id="GO:0004783">
    <property type="term" value="F:sulfite reductase (NADPH) activity"/>
    <property type="evidence" value="ECO:0007669"/>
    <property type="project" value="UniProtKB-EC"/>
</dbReference>
<keyword evidence="5 11" id="KW-0274">FAD</keyword>
<evidence type="ECO:0000256" key="10">
    <source>
        <dbReference type="ARBA" id="ARBA00052219"/>
    </source>
</evidence>
<dbReference type="Gene3D" id="3.40.50.360">
    <property type="match status" value="1"/>
</dbReference>
<sequence>MTTQAPAKNMLPLNPEKLDLLHSIIDDCSSSQLTWITGYISGIIYQTEKNKFCPVKKETPRPTITIISASQTGNARRLAKELYDRLSLEKLNSNLINASDYQFKKINQEQILVLITSTQGNGEPPEEALALYKFLMSQKAPNINSCTFAVFGLGDSSYELFNQAGKDFDRRLEELGATRLLNRIDADVEFSDQASSWRTQLVDILKDQSRDTINQMLTPNIKNINSINNTLYTKDTPLKARLLVNQKITGRNSDQDVRHIEIDISHSNLIYQPGDSLGVWFENDPELVEELMHLTCLSSDDKVIVSGNLISIQEALKTHYELTINTAQIIKKYAFLSSNNYLISQLDTQDKLQKYANNTPIVEMLRSSPSKLNAQDFIDILRPISPRLYSISSAQEENENEIHITVSVVRFNIDGRTRSGGASSYLADRLHENDEIRIFIEQNNHFRLPENPEKPIIMIGPGTGIAPFRAFMQKRNSEQACGKNWLFFGNPHFTEDFLYQVEWQRYVKNGLLTHIDLAWSRDQEDKIYVQDRIYARGKEIWNWIQDGAHLYICGNARHMAKDVEKALLKIIEKFGKMDSKTADNFLNDLRIEHRYQRDVY</sequence>
<evidence type="ECO:0000256" key="5">
    <source>
        <dbReference type="ARBA" id="ARBA00022827"/>
    </source>
</evidence>
<dbReference type="InterPro" id="IPR001433">
    <property type="entry name" value="OxRdtase_FAD/NAD-bd"/>
</dbReference>
<feature type="binding site" evidence="12">
    <location>
        <begin position="405"/>
        <end position="407"/>
    </location>
    <ligand>
        <name>FAD</name>
        <dbReference type="ChEBI" id="CHEBI:57692"/>
    </ligand>
</feature>
<dbReference type="PANTHER" id="PTHR19384:SF128">
    <property type="entry name" value="NADPH OXIDOREDUCTASE A"/>
    <property type="match status" value="1"/>
</dbReference>
<dbReference type="InterPro" id="IPR003097">
    <property type="entry name" value="CysJ-like_FAD-binding"/>
</dbReference>
<dbReference type="Pfam" id="PF00175">
    <property type="entry name" value="NAD_binding_1"/>
    <property type="match status" value="1"/>
</dbReference>
<keyword evidence="8 11" id="KW-0560">Oxidoreductase</keyword>
<feature type="binding site" evidence="12">
    <location>
        <begin position="420"/>
        <end position="423"/>
    </location>
    <ligand>
        <name>FAD</name>
        <dbReference type="ChEBI" id="CHEBI:57692"/>
    </ligand>
</feature>
<keyword evidence="9 11" id="KW-0198">Cysteine biosynthesis</keyword>
<dbReference type="NCBIfam" id="TIGR01931">
    <property type="entry name" value="cysJ"/>
    <property type="match status" value="1"/>
</dbReference>
<dbReference type="RefSeq" id="WP_157992228.1">
    <property type="nucleotide sequence ID" value="NZ_LR217698.1"/>
</dbReference>
<evidence type="ECO:0000256" key="9">
    <source>
        <dbReference type="ARBA" id="ARBA00023192"/>
    </source>
</evidence>
<dbReference type="InterPro" id="IPR001709">
    <property type="entry name" value="Flavoprot_Pyr_Nucl_cyt_Rdtase"/>
</dbReference>
<dbReference type="GO" id="GO:0010181">
    <property type="term" value="F:FMN binding"/>
    <property type="evidence" value="ECO:0007669"/>
    <property type="project" value="InterPro"/>
</dbReference>
<dbReference type="GO" id="GO:0005829">
    <property type="term" value="C:cytosol"/>
    <property type="evidence" value="ECO:0007669"/>
    <property type="project" value="TreeGrafter"/>
</dbReference>
<keyword evidence="3 11" id="KW-0285">Flavoprotein</keyword>
<feature type="binding site" evidence="12">
    <location>
        <position position="600"/>
    </location>
    <ligand>
        <name>FAD</name>
        <dbReference type="ChEBI" id="CHEBI:57692"/>
    </ligand>
</feature>
<feature type="binding site" evidence="12">
    <location>
        <begin position="70"/>
        <end position="75"/>
    </location>
    <ligand>
        <name>FMN</name>
        <dbReference type="ChEBI" id="CHEBI:58210"/>
    </ligand>
</feature>
<dbReference type="GO" id="GO:0070814">
    <property type="term" value="P:hydrogen sulfide biosynthetic process"/>
    <property type="evidence" value="ECO:0007669"/>
    <property type="project" value="UniProtKB-UniPathway"/>
</dbReference>
<keyword evidence="7 11" id="KW-0249">Electron transport</keyword>
<dbReference type="InterPro" id="IPR008254">
    <property type="entry name" value="Flavodoxin/NO_synth"/>
</dbReference>
<evidence type="ECO:0000313" key="16">
    <source>
        <dbReference type="Proteomes" id="UP000294364"/>
    </source>
</evidence>